<dbReference type="Pfam" id="PF24883">
    <property type="entry name" value="NPHP3_N"/>
    <property type="match status" value="1"/>
</dbReference>
<dbReference type="Pfam" id="PF00023">
    <property type="entry name" value="Ank"/>
    <property type="match status" value="1"/>
</dbReference>
<feature type="region of interest" description="Disordered" evidence="4">
    <location>
        <begin position="1"/>
        <end position="128"/>
    </location>
</feature>
<dbReference type="SMART" id="SM00248">
    <property type="entry name" value="ANK"/>
    <property type="match status" value="14"/>
</dbReference>
<evidence type="ECO:0000256" key="1">
    <source>
        <dbReference type="ARBA" id="ARBA00022737"/>
    </source>
</evidence>
<dbReference type="PANTHER" id="PTHR24166:SF48">
    <property type="entry name" value="PROTEIN VAPYRIN"/>
    <property type="match status" value="1"/>
</dbReference>
<dbReference type="Gene3D" id="3.40.50.1580">
    <property type="entry name" value="Nucleoside phosphorylase domain"/>
    <property type="match status" value="1"/>
</dbReference>
<proteinExistence type="predicted"/>
<dbReference type="PROSITE" id="PS50297">
    <property type="entry name" value="ANK_REP_REGION"/>
    <property type="match status" value="8"/>
</dbReference>
<dbReference type="Proteomes" id="UP000256690">
    <property type="component" value="Unassembled WGS sequence"/>
</dbReference>
<dbReference type="OrthoDB" id="194358at2759"/>
<dbReference type="RefSeq" id="XP_026601947.1">
    <property type="nucleotide sequence ID" value="XM_026749915.1"/>
</dbReference>
<evidence type="ECO:0000256" key="4">
    <source>
        <dbReference type="SAM" id="MobiDB-lite"/>
    </source>
</evidence>
<dbReference type="EMBL" id="PVWQ01000009">
    <property type="protein sequence ID" value="RDW72727.1"/>
    <property type="molecule type" value="Genomic_DNA"/>
</dbReference>
<evidence type="ECO:0000313" key="6">
    <source>
        <dbReference type="EMBL" id="RDW72727.1"/>
    </source>
</evidence>
<dbReference type="GO" id="GO:0003824">
    <property type="term" value="F:catalytic activity"/>
    <property type="evidence" value="ECO:0007669"/>
    <property type="project" value="InterPro"/>
</dbReference>
<feature type="repeat" description="ANK" evidence="3">
    <location>
        <begin position="1163"/>
        <end position="1191"/>
    </location>
</feature>
<dbReference type="SUPFAM" id="SSF52540">
    <property type="entry name" value="P-loop containing nucleoside triphosphate hydrolases"/>
    <property type="match status" value="1"/>
</dbReference>
<dbReference type="GeneID" id="38118269"/>
<evidence type="ECO:0000256" key="2">
    <source>
        <dbReference type="ARBA" id="ARBA00023043"/>
    </source>
</evidence>
<dbReference type="PANTHER" id="PTHR24166">
    <property type="entry name" value="ROLLING PEBBLES, ISOFORM B"/>
    <property type="match status" value="1"/>
</dbReference>
<dbReference type="InterPro" id="IPR027417">
    <property type="entry name" value="P-loop_NTPase"/>
</dbReference>
<dbReference type="InterPro" id="IPR002110">
    <property type="entry name" value="Ankyrin_rpt"/>
</dbReference>
<dbReference type="InterPro" id="IPR050889">
    <property type="entry name" value="Dendritic_Spine_Reg/Scaffold"/>
</dbReference>
<dbReference type="InterPro" id="IPR036770">
    <property type="entry name" value="Ankyrin_rpt-contain_sf"/>
</dbReference>
<feature type="repeat" description="ANK" evidence="3">
    <location>
        <begin position="963"/>
        <end position="995"/>
    </location>
</feature>
<feature type="repeat" description="ANK" evidence="3">
    <location>
        <begin position="1324"/>
        <end position="1356"/>
    </location>
</feature>
<evidence type="ECO:0000313" key="7">
    <source>
        <dbReference type="Proteomes" id="UP000256690"/>
    </source>
</evidence>
<feature type="domain" description="Nephrocystin 3-like N-terminal" evidence="5">
    <location>
        <begin position="453"/>
        <end position="627"/>
    </location>
</feature>
<evidence type="ECO:0000256" key="3">
    <source>
        <dbReference type="PROSITE-ProRule" id="PRU00023"/>
    </source>
</evidence>
<feature type="compositionally biased region" description="Basic and acidic residues" evidence="4">
    <location>
        <begin position="22"/>
        <end position="39"/>
    </location>
</feature>
<organism evidence="6 7">
    <name type="scientific">Aspergillus mulundensis</name>
    <dbReference type="NCBI Taxonomy" id="1810919"/>
    <lineage>
        <taxon>Eukaryota</taxon>
        <taxon>Fungi</taxon>
        <taxon>Dikarya</taxon>
        <taxon>Ascomycota</taxon>
        <taxon>Pezizomycotina</taxon>
        <taxon>Eurotiomycetes</taxon>
        <taxon>Eurotiomycetidae</taxon>
        <taxon>Eurotiales</taxon>
        <taxon>Aspergillaceae</taxon>
        <taxon>Aspergillus</taxon>
        <taxon>Aspergillus subgen. Nidulantes</taxon>
    </lineage>
</organism>
<sequence length="1427" mass="158846">MDIRDLLNPLDEQQHEPSPPHPSERQSEPSLPHPRERQDTPNVLSDEQGELSLPHPIERQETPNLLNEDQGEPSPPETPNLLDNELGGPSPVRPCERQKTPNLLNEDQSEPSPPHPCKRQKTRKDVGRPVLRHEDYTIAWICAPHIELAAALTMLDETHASLPTSSGDTNTYTLGRIQGKNVVIACSPGTQNGLNNRASLVTNLRRTFPSIQAGLMEQELCRVIWGKLLGVKSFAEPRSPRFPDQRLGKAVSSLRAKHELHPSRVSSIIRDTLDGHPEYTRPQMPDRLFQATYNHVDPDRSCDNCDETKLVLRSTRASHSTVIHFGGIASGNQVIKSGETRDHLARELDIISFEMQAAGLMDVLPCLSIRGICDYSDSHKNEDWQKYAAGTAAAYAREFLAELHGPIEDPKFSPAPEHGQTALMDRREQLLYSLRFDKLEFRKSTIKPAYGKTCEWFLNHPDYQLWLGPAGLRDHRGFLWVSGKPGVGKSTMMKFAYLHSKKKARSGKNKTASFFFNARGESLEKSVYGMYRSLVFQLLTAYPDLQTVLDDLDTVFTPDTECPSLILLKDLFNNAIAGLGKRSFTCFIDALDECDEQQVVEMVQYFEELGEQSAATGVAFRACFSSRHYPYINIERGIRLTLESQLGHCVDLETYINKRLLIQDRNFLEQLRPQVLEKASGVFMWVVLVVDILNKEYRRGALALRRRLAEIPSNLSELFKYIIRRDNANMEDVLLCILWILYSKRPLKPTEFYHAIWSGLALNALADSNLPDISDENVGEKVDRLNRRVINCSKGLAEVTGSNQPTVQFIHESVRDFLVKDNGLLDLWPSLGSNIEAFSHEKLKQCCDFYLRNKLIAAIENDWGLINYTHPFLQYATQHIFHHADAVAKYVSQDQFLSSFPVMNWVRANNLFEKGKGGYPFFAALANGHKDAVAALLNCHSAIINGLDMTEGFTQRRDLVNYKKRTPLSWAAQEGHMELVKSVLASGVDIDERDQTGQTALVRAIENDHGDVAMLLISEGADVNAAKNGEESALVTAVIRGNEHMVNALIDAGADVNAFSGPERTVLRCACERGSENIARLLIERGASVVGEKGWQQLFYASESGNNASLVKLLIEKCGQAKDPEFARGVILDAASHGHETVMRVLLDNIEDVNFLPGLKGEALLLASKDGHETVVRLLLEHGANIEARDEDGRSVLLWALARGHNSVANILIDGGADLEQADWSEFTSLSLAAYCGREAVGLALVNRGLRVNARNYDGSTPVLKATQNGNTGIVQLLIANGADVNARDITDRTPVMWAVSKQHDEVAELLIENGADLNARDVKGSTATIMAASHGNTTILQHLIANNADIDIANDEEITPLMVACQKRDLSGLKVLLENGAKRPSSFGKLWTYSFHAQCEELILEYKQRKHSDHEKDTAAHSSASE</sequence>
<keyword evidence="2 3" id="KW-0040">ANK repeat</keyword>
<dbReference type="Gene3D" id="3.40.50.300">
    <property type="entry name" value="P-loop containing nucleotide triphosphate hydrolases"/>
    <property type="match status" value="1"/>
</dbReference>
<dbReference type="InterPro" id="IPR035994">
    <property type="entry name" value="Nucleoside_phosphorylase_sf"/>
</dbReference>
<gene>
    <name evidence="6" type="ORF">DSM5745_07899</name>
</gene>
<dbReference type="Gene3D" id="1.25.40.20">
    <property type="entry name" value="Ankyrin repeat-containing domain"/>
    <property type="match status" value="4"/>
</dbReference>
<keyword evidence="7" id="KW-1185">Reference proteome</keyword>
<dbReference type="SUPFAM" id="SSF48403">
    <property type="entry name" value="Ankyrin repeat"/>
    <property type="match status" value="2"/>
</dbReference>
<dbReference type="SUPFAM" id="SSF53167">
    <property type="entry name" value="Purine and uridine phosphorylases"/>
    <property type="match status" value="1"/>
</dbReference>
<dbReference type="PROSITE" id="PS50088">
    <property type="entry name" value="ANK_REPEAT"/>
    <property type="match status" value="8"/>
</dbReference>
<dbReference type="InterPro" id="IPR056884">
    <property type="entry name" value="NPHP3-like_N"/>
</dbReference>
<dbReference type="GO" id="GO:0009116">
    <property type="term" value="P:nucleoside metabolic process"/>
    <property type="evidence" value="ECO:0007669"/>
    <property type="project" value="InterPro"/>
</dbReference>
<feature type="repeat" description="ANK" evidence="3">
    <location>
        <begin position="1291"/>
        <end position="1323"/>
    </location>
</feature>
<reference evidence="6 7" key="1">
    <citation type="journal article" date="2018" name="IMA Fungus">
        <title>IMA Genome-F 9: Draft genome sequence of Annulohypoxylon stygium, Aspergillus mulundensis, Berkeleyomyces basicola (syn. Thielaviopsis basicola), Ceratocystis smalleyi, two Cercospora beticola strains, Coleophoma cylindrospora, Fusarium fracticaudum, Phialophora cf. hyalina, and Morchella septimelata.</title>
        <authorList>
            <person name="Wingfield B.D."/>
            <person name="Bills G.F."/>
            <person name="Dong Y."/>
            <person name="Huang W."/>
            <person name="Nel W.J."/>
            <person name="Swalarsk-Parry B.S."/>
            <person name="Vaghefi N."/>
            <person name="Wilken P.M."/>
            <person name="An Z."/>
            <person name="de Beer Z.W."/>
            <person name="De Vos L."/>
            <person name="Chen L."/>
            <person name="Duong T.A."/>
            <person name="Gao Y."/>
            <person name="Hammerbacher A."/>
            <person name="Kikkert J.R."/>
            <person name="Li Y."/>
            <person name="Li H."/>
            <person name="Li K."/>
            <person name="Li Q."/>
            <person name="Liu X."/>
            <person name="Ma X."/>
            <person name="Naidoo K."/>
            <person name="Pethybridge S.J."/>
            <person name="Sun J."/>
            <person name="Steenkamp E.T."/>
            <person name="van der Nest M.A."/>
            <person name="van Wyk S."/>
            <person name="Wingfield M.J."/>
            <person name="Xiong C."/>
            <person name="Yue Q."/>
            <person name="Zhang X."/>
        </authorList>
    </citation>
    <scope>NUCLEOTIDE SEQUENCE [LARGE SCALE GENOMIC DNA]</scope>
    <source>
        <strain evidence="6 7">DSM 5745</strain>
    </source>
</reference>
<dbReference type="Pfam" id="PF12796">
    <property type="entry name" value="Ank_2"/>
    <property type="match status" value="3"/>
</dbReference>
<protein>
    <recommendedName>
        <fullName evidence="5">Nephrocystin 3-like N-terminal domain-containing protein</fullName>
    </recommendedName>
</protein>
<evidence type="ECO:0000259" key="5">
    <source>
        <dbReference type="Pfam" id="PF24883"/>
    </source>
</evidence>
<keyword evidence="1" id="KW-0677">Repeat</keyword>
<feature type="repeat" description="ANK" evidence="3">
    <location>
        <begin position="1029"/>
        <end position="1061"/>
    </location>
</feature>
<name>A0A3D8RFB2_9EURO</name>
<comment type="caution">
    <text evidence="6">The sequence shown here is derived from an EMBL/GenBank/DDBJ whole genome shotgun (WGS) entry which is preliminary data.</text>
</comment>
<dbReference type="PRINTS" id="PR01415">
    <property type="entry name" value="ANKYRIN"/>
</dbReference>
<feature type="repeat" description="ANK" evidence="3">
    <location>
        <begin position="1258"/>
        <end position="1290"/>
    </location>
</feature>
<accession>A0A3D8RFB2</accession>
<feature type="repeat" description="ANK" evidence="3">
    <location>
        <begin position="1192"/>
        <end position="1224"/>
    </location>
</feature>
<feature type="repeat" description="ANK" evidence="3">
    <location>
        <begin position="996"/>
        <end position="1028"/>
    </location>
</feature>
<dbReference type="STRING" id="1810919.A0A3D8RFB2"/>